<evidence type="ECO:0000313" key="5">
    <source>
        <dbReference type="Proteomes" id="UP000184522"/>
    </source>
</evidence>
<dbReference type="InterPro" id="IPR029057">
    <property type="entry name" value="PRTase-like"/>
</dbReference>
<dbReference type="AlphaFoldDB" id="A0A1M5N7Z1"/>
<dbReference type="SUPFAM" id="SSF53271">
    <property type="entry name" value="PRTase-like"/>
    <property type="match status" value="1"/>
</dbReference>
<dbReference type="PANTHER" id="PTHR11907">
    <property type="entry name" value="AMIDOPHOSPHORIBOSYLTRANSFERASE"/>
    <property type="match status" value="1"/>
</dbReference>
<dbReference type="SUPFAM" id="SSF56235">
    <property type="entry name" value="N-terminal nucleophile aminohydrolases (Ntn hydrolases)"/>
    <property type="match status" value="1"/>
</dbReference>
<keyword evidence="4" id="KW-0328">Glycosyltransferase</keyword>
<dbReference type="InterPro" id="IPR029055">
    <property type="entry name" value="Ntn_hydrolases_N"/>
</dbReference>
<dbReference type="CDD" id="cd06223">
    <property type="entry name" value="PRTases_typeI"/>
    <property type="match status" value="1"/>
</dbReference>
<feature type="domain" description="Glutamine amidotransferase type-2" evidence="3">
    <location>
        <begin position="38"/>
        <end position="332"/>
    </location>
</feature>
<keyword evidence="5" id="KW-1185">Reference proteome</keyword>
<dbReference type="STRING" id="1089305.SAMN05444148_1113"/>
<keyword evidence="1 4" id="KW-0808">Transferase</keyword>
<dbReference type="Gene3D" id="3.60.20.10">
    <property type="entry name" value="Glutamine Phosphoribosylpyrophosphate, subunit 1, domain 1"/>
    <property type="match status" value="1"/>
</dbReference>
<dbReference type="InterPro" id="IPR000836">
    <property type="entry name" value="PRTase_dom"/>
</dbReference>
<dbReference type="EMBL" id="FQWS01000001">
    <property type="protein sequence ID" value="SHG85736.1"/>
    <property type="molecule type" value="Genomic_DNA"/>
</dbReference>
<dbReference type="GO" id="GO:0016757">
    <property type="term" value="F:glycosyltransferase activity"/>
    <property type="evidence" value="ECO:0007669"/>
    <property type="project" value="UniProtKB-KW"/>
</dbReference>
<keyword evidence="2" id="KW-0315">Glutamine amidotransferase</keyword>
<name>A0A1M5N7Z1_9FLAO</name>
<evidence type="ECO:0000256" key="2">
    <source>
        <dbReference type="ARBA" id="ARBA00022962"/>
    </source>
</evidence>
<evidence type="ECO:0000313" key="4">
    <source>
        <dbReference type="EMBL" id="SHG85736.1"/>
    </source>
</evidence>
<accession>A0A1M5N7Z1</accession>
<gene>
    <name evidence="4" type="ORF">SAMN05444148_1113</name>
</gene>
<evidence type="ECO:0000259" key="3">
    <source>
        <dbReference type="PROSITE" id="PS51278"/>
    </source>
</evidence>
<organism evidence="4 5">
    <name type="scientific">Winogradskyella jejuensis</name>
    <dbReference type="NCBI Taxonomy" id="1089305"/>
    <lineage>
        <taxon>Bacteria</taxon>
        <taxon>Pseudomonadati</taxon>
        <taxon>Bacteroidota</taxon>
        <taxon>Flavobacteriia</taxon>
        <taxon>Flavobacteriales</taxon>
        <taxon>Flavobacteriaceae</taxon>
        <taxon>Winogradskyella</taxon>
    </lineage>
</organism>
<proteinExistence type="predicted"/>
<dbReference type="InterPro" id="IPR017932">
    <property type="entry name" value="GATase_2_dom"/>
</dbReference>
<reference evidence="5" key="1">
    <citation type="submission" date="2016-11" db="EMBL/GenBank/DDBJ databases">
        <authorList>
            <person name="Varghese N."/>
            <person name="Submissions S."/>
        </authorList>
    </citation>
    <scope>NUCLEOTIDE SEQUENCE [LARGE SCALE GENOMIC DNA]</scope>
    <source>
        <strain evidence="5">DSM 25330</strain>
    </source>
</reference>
<protein>
    <submittedName>
        <fullName evidence="4">Amidophosphoribosyltransferase</fullName>
    </submittedName>
</protein>
<dbReference type="PROSITE" id="PS51278">
    <property type="entry name" value="GATASE_TYPE_2"/>
    <property type="match status" value="1"/>
</dbReference>
<dbReference type="Gene3D" id="3.40.50.2020">
    <property type="match status" value="1"/>
</dbReference>
<evidence type="ECO:0000256" key="1">
    <source>
        <dbReference type="ARBA" id="ARBA00022679"/>
    </source>
</evidence>
<sequence>MARFFYPEFISGYFSIFETTQQNLTHTTTMSDALKHECGIALIRLLKPLEYYKEKYGSAFYGVNKMYLMMEKQHNRGQDGAGFASIKLDTNPGERYISRVRSIAQQPIQDIFSQINERINEELTHNPEYQNNVEAQKKNIPYIGELLLGHVRYGTFGKNSVESVHPFLRQNNWMHRNLIVAGNFNMTNVSELFDNLVNIGQHPKEKADTITVMEKIGHFLDDAVTKIYKDLKKEGYSKAECSPLIAERLKVGKILKRAAKNWDGGYAMAGLLGHGDSFVLRDPAGIRPAYYYKDDEVVVVASERPVIQTVFNVDFDDVKELDPGHAIITKKSGQTSIKKILEPLERKACSFERIYFSRGSDAEIYKERKELGRLLMPKVLEAIDHDTKNSVFSFIPNTAETSFFGMIDTVEEYLNQRKTQAILDGEGKLSAERVTEILSERPRIEKIAIKDVKLRTFITEDSSRDDLVAHVYDVTYGVIKPSDNLVIIDDSIVRGTTLKKSIIKMMDRLQPKKIVVVSSAPQIRYPDCYGIDMANLESLIAFRAALELLKDNDKYHIVEEVYTKCKAQVDLKDKDVKNFVKEIYDNFSDEEISDKISELLSDEDVNAEVKIIFQPVDNLHKACPKNLGDWYFTGNYPTVGGNRVVNKAFINFYEGNKERAY</sequence>
<dbReference type="Proteomes" id="UP000184522">
    <property type="component" value="Unassembled WGS sequence"/>
</dbReference>